<name>A0A381U5D6_9ZZZZ</name>
<evidence type="ECO:0000313" key="1">
    <source>
        <dbReference type="EMBL" id="SVA22798.1"/>
    </source>
</evidence>
<organism evidence="1">
    <name type="scientific">marine metagenome</name>
    <dbReference type="NCBI Taxonomy" id="408172"/>
    <lineage>
        <taxon>unclassified sequences</taxon>
        <taxon>metagenomes</taxon>
        <taxon>ecological metagenomes</taxon>
    </lineage>
</organism>
<accession>A0A381U5D6</accession>
<sequence>MLYLEQSVVRKTMVFGILIMVAALLAVLGISRALADEPGVDKVSEKKTERDFRFKRGKHHFSIEDITAKIQIAVEGGQLTQAEADEKISIIEKGIKNGFRPNQGFQHWKGKHQFSIGDITAKIQALVEDGQLSQAEADEKIKKIQGKWGK</sequence>
<gene>
    <name evidence="1" type="ORF">METZ01_LOCUS75652</name>
</gene>
<reference evidence="1" key="1">
    <citation type="submission" date="2018-05" db="EMBL/GenBank/DDBJ databases">
        <authorList>
            <person name="Lanie J.A."/>
            <person name="Ng W.-L."/>
            <person name="Kazmierczak K.M."/>
            <person name="Andrzejewski T.M."/>
            <person name="Davidsen T.M."/>
            <person name="Wayne K.J."/>
            <person name="Tettelin H."/>
            <person name="Glass J.I."/>
            <person name="Rusch D."/>
            <person name="Podicherti R."/>
            <person name="Tsui H.-C.T."/>
            <person name="Winkler M.E."/>
        </authorList>
    </citation>
    <scope>NUCLEOTIDE SEQUENCE</scope>
</reference>
<dbReference type="AlphaFoldDB" id="A0A381U5D6"/>
<proteinExistence type="predicted"/>
<protein>
    <submittedName>
        <fullName evidence="1">Uncharacterized protein</fullName>
    </submittedName>
</protein>
<dbReference type="EMBL" id="UINC01005669">
    <property type="protein sequence ID" value="SVA22798.1"/>
    <property type="molecule type" value="Genomic_DNA"/>
</dbReference>